<comment type="similarity">
    <text evidence="5">Belongs to the BCAP29/BCAP31 family.</text>
</comment>
<feature type="transmembrane region" description="Helical" evidence="5">
    <location>
        <begin position="99"/>
        <end position="116"/>
    </location>
</feature>
<evidence type="ECO:0000256" key="4">
    <source>
        <dbReference type="ARBA" id="ARBA00023136"/>
    </source>
</evidence>
<feature type="transmembrane region" description="Helical" evidence="5">
    <location>
        <begin position="6"/>
        <end position="25"/>
    </location>
</feature>
<dbReference type="EMBL" id="KE346360">
    <property type="protein sequence ID" value="KJE89367.1"/>
    <property type="molecule type" value="Genomic_DNA"/>
</dbReference>
<dbReference type="RefSeq" id="XP_004365722.1">
    <property type="nucleotide sequence ID" value="XM_004365665.2"/>
</dbReference>
<gene>
    <name evidence="8" type="ORF">CAOG_000851</name>
</gene>
<dbReference type="eggNOG" id="KOG1962">
    <property type="taxonomic scope" value="Eukaryota"/>
</dbReference>
<dbReference type="GO" id="GO:0006886">
    <property type="term" value="P:intracellular protein transport"/>
    <property type="evidence" value="ECO:0007669"/>
    <property type="project" value="UniProtKB-UniRule"/>
</dbReference>
<dbReference type="PhylomeDB" id="A0A0D2VHC8"/>
<feature type="region of interest" description="Disordered" evidence="6">
    <location>
        <begin position="171"/>
        <end position="196"/>
    </location>
</feature>
<keyword evidence="5" id="KW-0813">Transport</keyword>
<proteinExistence type="inferred from homology"/>
<evidence type="ECO:0000313" key="9">
    <source>
        <dbReference type="Proteomes" id="UP000008743"/>
    </source>
</evidence>
<dbReference type="InterPro" id="IPR008417">
    <property type="entry name" value="BAP29/BAP31"/>
</dbReference>
<dbReference type="GO" id="GO:0070973">
    <property type="term" value="P:protein localization to endoplasmic reticulum exit site"/>
    <property type="evidence" value="ECO:0007669"/>
    <property type="project" value="UniProtKB-UniRule"/>
</dbReference>
<evidence type="ECO:0000256" key="6">
    <source>
        <dbReference type="SAM" id="MobiDB-lite"/>
    </source>
</evidence>
<comment type="function">
    <text evidence="5">May play a role in anterograde transport of membrane proteins from the endoplasmic reticulum to the Golgi.</text>
</comment>
<dbReference type="InParanoid" id="A0A0D2VHC8"/>
<dbReference type="GO" id="GO:0006888">
    <property type="term" value="P:endoplasmic reticulum to Golgi vesicle-mediated transport"/>
    <property type="evidence" value="ECO:0007669"/>
    <property type="project" value="UniProtKB-UniRule"/>
</dbReference>
<protein>
    <recommendedName>
        <fullName evidence="5">Endoplasmic reticulum transmembrane protein</fullName>
    </recommendedName>
</protein>
<dbReference type="InterPro" id="IPR040463">
    <property type="entry name" value="BAP29/BAP31_N"/>
</dbReference>
<dbReference type="AlphaFoldDB" id="A0A0D2VHC8"/>
<dbReference type="PANTHER" id="PTHR12701">
    <property type="entry name" value="BCR-ASSOCIATED PROTEIN, BAP"/>
    <property type="match status" value="1"/>
</dbReference>
<dbReference type="STRING" id="595528.A0A0D2VHC8"/>
<reference evidence="9" key="1">
    <citation type="submission" date="2011-02" db="EMBL/GenBank/DDBJ databases">
        <title>The Genome Sequence of Capsaspora owczarzaki ATCC 30864.</title>
        <authorList>
            <person name="Russ C."/>
            <person name="Cuomo C."/>
            <person name="Burger G."/>
            <person name="Gray M.W."/>
            <person name="Holland P.W.H."/>
            <person name="King N."/>
            <person name="Lang F.B.F."/>
            <person name="Roger A.J."/>
            <person name="Ruiz-Trillo I."/>
            <person name="Young S.K."/>
            <person name="Zeng Q."/>
            <person name="Gargeya S."/>
            <person name="Alvarado L."/>
            <person name="Berlin A."/>
            <person name="Chapman S.B."/>
            <person name="Chen Z."/>
            <person name="Freedman E."/>
            <person name="Gellesch M."/>
            <person name="Goldberg J."/>
            <person name="Griggs A."/>
            <person name="Gujja S."/>
            <person name="Heilman E."/>
            <person name="Heiman D."/>
            <person name="Howarth C."/>
            <person name="Mehta T."/>
            <person name="Neiman D."/>
            <person name="Pearson M."/>
            <person name="Roberts A."/>
            <person name="Saif S."/>
            <person name="Shea T."/>
            <person name="Shenoy N."/>
            <person name="Sisk P."/>
            <person name="Stolte C."/>
            <person name="Sykes S."/>
            <person name="White J."/>
            <person name="Yandava C."/>
            <person name="Haas B."/>
            <person name="Nusbaum C."/>
            <person name="Birren B."/>
        </authorList>
    </citation>
    <scope>NUCLEOTIDE SEQUENCE</scope>
    <source>
        <strain evidence="9">ATCC 30864</strain>
    </source>
</reference>
<comment type="subcellular location">
    <subcellularLocation>
        <location evidence="5">Endoplasmic reticulum membrane</location>
        <topology evidence="5">Multi-pass membrane protein</topology>
    </subcellularLocation>
    <subcellularLocation>
        <location evidence="1">Membrane</location>
        <topology evidence="1">Multi-pass membrane protein</topology>
    </subcellularLocation>
</comment>
<keyword evidence="5" id="KW-0931">ER-Golgi transport</keyword>
<keyword evidence="2 5" id="KW-0812">Transmembrane</keyword>
<feature type="domain" description="BAP29/BAP31 transmembrane" evidence="7">
    <location>
        <begin position="1"/>
        <end position="130"/>
    </location>
</feature>
<evidence type="ECO:0000256" key="5">
    <source>
        <dbReference type="RuleBase" id="RU367026"/>
    </source>
</evidence>
<name>A0A0D2VHC8_CAPO3</name>
<dbReference type="GO" id="GO:0005789">
    <property type="term" value="C:endoplasmic reticulum membrane"/>
    <property type="evidence" value="ECO:0007669"/>
    <property type="project" value="UniProtKB-SubCell"/>
</dbReference>
<evidence type="ECO:0000256" key="2">
    <source>
        <dbReference type="ARBA" id="ARBA00022692"/>
    </source>
</evidence>
<evidence type="ECO:0000259" key="7">
    <source>
        <dbReference type="Pfam" id="PF05529"/>
    </source>
</evidence>
<evidence type="ECO:0000256" key="1">
    <source>
        <dbReference type="ARBA" id="ARBA00004141"/>
    </source>
</evidence>
<feature type="compositionally biased region" description="Low complexity" evidence="6">
    <location>
        <begin position="174"/>
        <end position="196"/>
    </location>
</feature>
<keyword evidence="5" id="KW-0653">Protein transport</keyword>
<dbReference type="Pfam" id="PF05529">
    <property type="entry name" value="Bap31"/>
    <property type="match status" value="1"/>
</dbReference>
<keyword evidence="9" id="KW-1185">Reference proteome</keyword>
<accession>A0A0D2VHC8</accession>
<keyword evidence="3 5" id="KW-1133">Transmembrane helix</keyword>
<keyword evidence="4 5" id="KW-0472">Membrane</keyword>
<feature type="transmembrane region" description="Helical" evidence="5">
    <location>
        <begin position="45"/>
        <end position="66"/>
    </location>
</feature>
<dbReference type="PANTHER" id="PTHR12701:SF20">
    <property type="entry name" value="ENDOPLASMIC RETICULUM TRANSMEMBRANE PROTEIN"/>
    <property type="match status" value="1"/>
</dbReference>
<keyword evidence="5" id="KW-0256">Endoplasmic reticulum</keyword>
<evidence type="ECO:0000313" key="8">
    <source>
        <dbReference type="EMBL" id="KJE89367.1"/>
    </source>
</evidence>
<evidence type="ECO:0000256" key="3">
    <source>
        <dbReference type="ARBA" id="ARBA00022989"/>
    </source>
</evidence>
<sequence length="263" mass="29444">MSLQWAAVFGVLCAEILAFLVLLVIPHGPYLARIARSQLFAKVKFGLRILGYILAFFFLDAMRLMYRIEMEKGTLGLTPPPADAYDNFNMRLFRAQRNAYLNFFAVFLLLVLNRFGHSIFELAELKEKCALLEEAAPEQLVEKVDRLVASRYDTTPATDAAAADMMENLSQHKSAASELAEQSQQEQEEQVQSQEETLQPLLDGAKGISAFGTVSDNILPHNRVLPPKEEGLPAEYVNKLKDSPVPAESLVSRLTHRMTGRTE</sequence>
<organism evidence="8 9">
    <name type="scientific">Capsaspora owczarzaki (strain ATCC 30864)</name>
    <dbReference type="NCBI Taxonomy" id="595528"/>
    <lineage>
        <taxon>Eukaryota</taxon>
        <taxon>Filasterea</taxon>
        <taxon>Capsaspora</taxon>
    </lineage>
</organism>
<dbReference type="Proteomes" id="UP000008743">
    <property type="component" value="Unassembled WGS sequence"/>
</dbReference>